<keyword evidence="1" id="KW-0472">Membrane</keyword>
<keyword evidence="1" id="KW-0812">Transmembrane</keyword>
<name>A0A3M7T0L4_BRAPC</name>
<gene>
    <name evidence="2" type="ORF">BpHYR1_003987</name>
</gene>
<keyword evidence="1" id="KW-1133">Transmembrane helix</keyword>
<evidence type="ECO:0000313" key="3">
    <source>
        <dbReference type="Proteomes" id="UP000276133"/>
    </source>
</evidence>
<evidence type="ECO:0000313" key="2">
    <source>
        <dbReference type="EMBL" id="RNA41613.1"/>
    </source>
</evidence>
<feature type="transmembrane region" description="Helical" evidence="1">
    <location>
        <begin position="95"/>
        <end position="112"/>
    </location>
</feature>
<accession>A0A3M7T0L4</accession>
<dbReference type="AlphaFoldDB" id="A0A3M7T0L4"/>
<reference evidence="2 3" key="1">
    <citation type="journal article" date="2018" name="Sci. Rep.">
        <title>Genomic signatures of local adaptation to the degree of environmental predictability in rotifers.</title>
        <authorList>
            <person name="Franch-Gras L."/>
            <person name="Hahn C."/>
            <person name="Garcia-Roger E.M."/>
            <person name="Carmona M.J."/>
            <person name="Serra M."/>
            <person name="Gomez A."/>
        </authorList>
    </citation>
    <scope>NUCLEOTIDE SEQUENCE [LARGE SCALE GENOMIC DNA]</scope>
    <source>
        <strain evidence="2">HYR1</strain>
    </source>
</reference>
<comment type="caution">
    <text evidence="2">The sequence shown here is derived from an EMBL/GenBank/DDBJ whole genome shotgun (WGS) entry which is preliminary data.</text>
</comment>
<keyword evidence="3" id="KW-1185">Reference proteome</keyword>
<dbReference type="EMBL" id="REGN01000478">
    <property type="protein sequence ID" value="RNA41613.1"/>
    <property type="molecule type" value="Genomic_DNA"/>
</dbReference>
<evidence type="ECO:0000256" key="1">
    <source>
        <dbReference type="SAM" id="Phobius"/>
    </source>
</evidence>
<organism evidence="2 3">
    <name type="scientific">Brachionus plicatilis</name>
    <name type="common">Marine rotifer</name>
    <name type="synonym">Brachionus muelleri</name>
    <dbReference type="NCBI Taxonomy" id="10195"/>
    <lineage>
        <taxon>Eukaryota</taxon>
        <taxon>Metazoa</taxon>
        <taxon>Spiralia</taxon>
        <taxon>Gnathifera</taxon>
        <taxon>Rotifera</taxon>
        <taxon>Eurotatoria</taxon>
        <taxon>Monogononta</taxon>
        <taxon>Pseudotrocha</taxon>
        <taxon>Ploima</taxon>
        <taxon>Brachionidae</taxon>
        <taxon>Brachionus</taxon>
    </lineage>
</organism>
<dbReference type="Proteomes" id="UP000276133">
    <property type="component" value="Unassembled WGS sequence"/>
</dbReference>
<proteinExistence type="predicted"/>
<sequence length="115" mass="13839">MEQWVLSIPNKPKALRKCRFLIKPNFFDFLIFPLNENEDFYQFQFENLQLFWSFVGIRSRTKTDGQIRDIFLMFYPNLEQAEMSKDQIQVCKKNLTLNILIIIITISIFIEHSNI</sequence>
<protein>
    <submittedName>
        <fullName evidence="2">Uncharacterized protein</fullName>
    </submittedName>
</protein>